<dbReference type="Proteomes" id="UP000001542">
    <property type="component" value="Unassembled WGS sequence"/>
</dbReference>
<evidence type="ECO:0000313" key="1">
    <source>
        <dbReference type="EMBL" id="EAY23599.1"/>
    </source>
</evidence>
<name>A2D782_TRIV3</name>
<reference evidence="1" key="1">
    <citation type="submission" date="2006-10" db="EMBL/GenBank/DDBJ databases">
        <authorList>
            <person name="Amadeo P."/>
            <person name="Zhao Q."/>
            <person name="Wortman J."/>
            <person name="Fraser-Liggett C."/>
            <person name="Carlton J."/>
        </authorList>
    </citation>
    <scope>NUCLEOTIDE SEQUENCE</scope>
    <source>
        <strain evidence="1">G3</strain>
    </source>
</reference>
<dbReference type="EMBL" id="DS113177">
    <property type="protein sequence ID" value="EAY23599.1"/>
    <property type="molecule type" value="Genomic_DNA"/>
</dbReference>
<gene>
    <name evidence="1" type="ORF">TVAG_119350</name>
</gene>
<evidence type="ECO:0000313" key="2">
    <source>
        <dbReference type="Proteomes" id="UP000001542"/>
    </source>
</evidence>
<dbReference type="SMR" id="A2D782"/>
<organism evidence="1 2">
    <name type="scientific">Trichomonas vaginalis (strain ATCC PRA-98 / G3)</name>
    <dbReference type="NCBI Taxonomy" id="412133"/>
    <lineage>
        <taxon>Eukaryota</taxon>
        <taxon>Metamonada</taxon>
        <taxon>Parabasalia</taxon>
        <taxon>Trichomonadida</taxon>
        <taxon>Trichomonadidae</taxon>
        <taxon>Trichomonas</taxon>
    </lineage>
</organism>
<dbReference type="KEGG" id="tva:4720837"/>
<keyword evidence="2" id="KW-1185">Reference proteome</keyword>
<sequence>MGDTVQCVFIPPSFNFHEILSFTIYSDAHFSEIPPLIVQIDEKQFEINKITNSDNKITWNCEKLVELKEHRTKTKEFKVKFNDLEKTIDLNGLIFLGMPRSFKPIYDVLLLEFKSGYYCRSDAISEDPVSFNVDFILTLDYRNVVQVKAQIEELQQSQKSFIETKERLVQTGLNLKELSDLNVQYEECMKEKRRVQHDFIDQNQKMQAATIITTNDEGRSALKEQLTKHIQANKERITTSKPDIEAYEKMKEYRLMALQEMLLIFPLGDNNKFCYMNYYQTPANLQQFNEMRAYLGYATHYIRELSRILGIPLPFVLYPQAAASKITSRLIEKSVAIPADFNVPNIKIMQSYEQILVDCSKHILNSLLMESEGEANIPVFIEKLTHIDDTALSSLIPTLS</sequence>
<dbReference type="VEuPathDB" id="TrichDB:TVAGG3_0992050"/>
<protein>
    <submittedName>
        <fullName evidence="1">Uncharacterized protein</fullName>
    </submittedName>
</protein>
<dbReference type="AlphaFoldDB" id="A2D782"/>
<accession>A2D782</accession>
<dbReference type="InParanoid" id="A2D782"/>
<reference evidence="1" key="2">
    <citation type="journal article" date="2007" name="Science">
        <title>Draft genome sequence of the sexually transmitted pathogen Trichomonas vaginalis.</title>
        <authorList>
            <person name="Carlton J.M."/>
            <person name="Hirt R.P."/>
            <person name="Silva J.C."/>
            <person name="Delcher A.L."/>
            <person name="Schatz M."/>
            <person name="Zhao Q."/>
            <person name="Wortman J.R."/>
            <person name="Bidwell S.L."/>
            <person name="Alsmark U.C.M."/>
            <person name="Besteiro S."/>
            <person name="Sicheritz-Ponten T."/>
            <person name="Noel C.J."/>
            <person name="Dacks J.B."/>
            <person name="Foster P.G."/>
            <person name="Simillion C."/>
            <person name="Van de Peer Y."/>
            <person name="Miranda-Saavedra D."/>
            <person name="Barton G.J."/>
            <person name="Westrop G.D."/>
            <person name="Mueller S."/>
            <person name="Dessi D."/>
            <person name="Fiori P.L."/>
            <person name="Ren Q."/>
            <person name="Paulsen I."/>
            <person name="Zhang H."/>
            <person name="Bastida-Corcuera F.D."/>
            <person name="Simoes-Barbosa A."/>
            <person name="Brown M.T."/>
            <person name="Hayes R.D."/>
            <person name="Mukherjee M."/>
            <person name="Okumura C.Y."/>
            <person name="Schneider R."/>
            <person name="Smith A.J."/>
            <person name="Vanacova S."/>
            <person name="Villalvazo M."/>
            <person name="Haas B.J."/>
            <person name="Pertea M."/>
            <person name="Feldblyum T.V."/>
            <person name="Utterback T.R."/>
            <person name="Shu C.L."/>
            <person name="Osoegawa K."/>
            <person name="de Jong P.J."/>
            <person name="Hrdy I."/>
            <person name="Horvathova L."/>
            <person name="Zubacova Z."/>
            <person name="Dolezal P."/>
            <person name="Malik S.B."/>
            <person name="Logsdon J.M. Jr."/>
            <person name="Henze K."/>
            <person name="Gupta A."/>
            <person name="Wang C.C."/>
            <person name="Dunne R.L."/>
            <person name="Upcroft J.A."/>
            <person name="Upcroft P."/>
            <person name="White O."/>
            <person name="Salzberg S.L."/>
            <person name="Tang P."/>
            <person name="Chiu C.-H."/>
            <person name="Lee Y.-S."/>
            <person name="Embley T.M."/>
            <person name="Coombs G.H."/>
            <person name="Mottram J.C."/>
            <person name="Tachezy J."/>
            <person name="Fraser-Liggett C.M."/>
            <person name="Johnson P.J."/>
        </authorList>
    </citation>
    <scope>NUCLEOTIDE SEQUENCE [LARGE SCALE GENOMIC DNA]</scope>
    <source>
        <strain evidence="1">G3</strain>
    </source>
</reference>
<dbReference type="OrthoDB" id="10265074at2759"/>
<proteinExistence type="predicted"/>
<dbReference type="VEuPathDB" id="TrichDB:TVAG_119350"/>